<evidence type="ECO:0000259" key="1">
    <source>
        <dbReference type="Pfam" id="PF03551"/>
    </source>
</evidence>
<evidence type="ECO:0000313" key="2">
    <source>
        <dbReference type="EMBL" id="PWR18599.1"/>
    </source>
</evidence>
<comment type="caution">
    <text evidence="2">The sequence shown here is derived from an EMBL/GenBank/DDBJ whole genome shotgun (WGS) entry which is preliminary data.</text>
</comment>
<gene>
    <name evidence="2" type="ORF">DKG74_18400</name>
</gene>
<dbReference type="InterPro" id="IPR005149">
    <property type="entry name" value="Tscrpt_reg_PadR_N"/>
</dbReference>
<dbReference type="SUPFAM" id="SSF46785">
    <property type="entry name" value="Winged helix' DNA-binding domain"/>
    <property type="match status" value="1"/>
</dbReference>
<feature type="domain" description="Transcription regulator PadR N-terminal" evidence="1">
    <location>
        <begin position="8"/>
        <end position="80"/>
    </location>
</feature>
<dbReference type="InterPro" id="IPR036390">
    <property type="entry name" value="WH_DNA-bd_sf"/>
</dbReference>
<reference evidence="2 3" key="1">
    <citation type="submission" date="2018-05" db="EMBL/GenBank/DDBJ databases">
        <title>Zavarzinia sp. HR-AS.</title>
        <authorList>
            <person name="Lee Y."/>
            <person name="Jeon C.O."/>
        </authorList>
    </citation>
    <scope>NUCLEOTIDE SEQUENCE [LARGE SCALE GENOMIC DNA]</scope>
    <source>
        <strain evidence="2 3">HR-AS</strain>
    </source>
</reference>
<dbReference type="Proteomes" id="UP000245461">
    <property type="component" value="Unassembled WGS sequence"/>
</dbReference>
<dbReference type="Pfam" id="PF03551">
    <property type="entry name" value="PadR"/>
    <property type="match status" value="1"/>
</dbReference>
<proteinExistence type="predicted"/>
<accession>A0A317DV96</accession>
<dbReference type="Gene3D" id="1.10.10.10">
    <property type="entry name" value="Winged helix-like DNA-binding domain superfamily/Winged helix DNA-binding domain"/>
    <property type="match status" value="1"/>
</dbReference>
<dbReference type="PANTHER" id="PTHR43252:SF6">
    <property type="entry name" value="NEGATIVE TRANSCRIPTION REGULATOR PADR"/>
    <property type="match status" value="1"/>
</dbReference>
<dbReference type="AlphaFoldDB" id="A0A317DV96"/>
<evidence type="ECO:0000313" key="3">
    <source>
        <dbReference type="Proteomes" id="UP000245461"/>
    </source>
</evidence>
<keyword evidence="3" id="KW-1185">Reference proteome</keyword>
<name>A0A317DV96_9PROT</name>
<sequence>MDIKTVCLGLLTFGEASGYEIKKLFEDGTFNGVFDASFGSIYPALTRLAEEGLVIAREEEQHGRPDKKVYALTPAGHARFVASLVAGIQPDRVRSEFSMAMIFAHLLPEATAQSYIDQHLAETRDALRRLDVADQDPGSQMPNLKFAIGLGRARLQAGMEFMERHRHMIGLAAVAPAPGGQG</sequence>
<dbReference type="OrthoDB" id="3186544at2"/>
<dbReference type="PANTHER" id="PTHR43252">
    <property type="entry name" value="TRANSCRIPTIONAL REGULATOR YQJI"/>
    <property type="match status" value="1"/>
</dbReference>
<dbReference type="InterPro" id="IPR036388">
    <property type="entry name" value="WH-like_DNA-bd_sf"/>
</dbReference>
<protein>
    <submittedName>
        <fullName evidence="2">PadR family transcriptional regulator</fullName>
    </submittedName>
</protein>
<dbReference type="RefSeq" id="WP_109907645.1">
    <property type="nucleotide sequence ID" value="NZ_QGLE01000013.1"/>
</dbReference>
<dbReference type="Gene3D" id="6.10.140.1570">
    <property type="match status" value="1"/>
</dbReference>
<dbReference type="EMBL" id="QGLE01000013">
    <property type="protein sequence ID" value="PWR18599.1"/>
    <property type="molecule type" value="Genomic_DNA"/>
</dbReference>
<organism evidence="2 3">
    <name type="scientific">Zavarzinia aquatilis</name>
    <dbReference type="NCBI Taxonomy" id="2211142"/>
    <lineage>
        <taxon>Bacteria</taxon>
        <taxon>Pseudomonadati</taxon>
        <taxon>Pseudomonadota</taxon>
        <taxon>Alphaproteobacteria</taxon>
        <taxon>Rhodospirillales</taxon>
        <taxon>Zavarziniaceae</taxon>
        <taxon>Zavarzinia</taxon>
    </lineage>
</organism>